<dbReference type="Proteomes" id="UP000623608">
    <property type="component" value="Unassembled WGS sequence"/>
</dbReference>
<gene>
    <name evidence="1" type="ORF">Ate02nite_15650</name>
</gene>
<dbReference type="EMBL" id="BOMY01000010">
    <property type="protein sequence ID" value="GIF18835.1"/>
    <property type="molecule type" value="Genomic_DNA"/>
</dbReference>
<dbReference type="InterPro" id="IPR012349">
    <property type="entry name" value="Split_barrel_FMN-bd"/>
</dbReference>
<evidence type="ECO:0000313" key="1">
    <source>
        <dbReference type="EMBL" id="GIF18835.1"/>
    </source>
</evidence>
<reference evidence="1" key="1">
    <citation type="submission" date="2021-01" db="EMBL/GenBank/DDBJ databases">
        <title>Whole genome shotgun sequence of Actinoplanes tereljensis NBRC 105297.</title>
        <authorList>
            <person name="Komaki H."/>
            <person name="Tamura T."/>
        </authorList>
    </citation>
    <scope>NUCLEOTIDE SEQUENCE</scope>
    <source>
        <strain evidence="1">NBRC 105297</strain>
    </source>
</reference>
<dbReference type="Gene3D" id="2.30.110.10">
    <property type="entry name" value="Electron Transport, Fmn-binding Protein, Chain A"/>
    <property type="match status" value="1"/>
</dbReference>
<name>A0A919NHN7_9ACTN</name>
<evidence type="ECO:0000313" key="2">
    <source>
        <dbReference type="Proteomes" id="UP000623608"/>
    </source>
</evidence>
<comment type="caution">
    <text evidence="1">The sequence shown here is derived from an EMBL/GenBank/DDBJ whole genome shotgun (WGS) entry which is preliminary data.</text>
</comment>
<sequence>MSIVHQFYRWMYPHGRANRLARVLNRVSAVQFTHGIFAPSGWVTLEVAGRRTGRPVSCPLVVADYRDERYLVSMFGVDANWVANVRAAGGHAVLHHRSRENVFLSEVTDGTRPGILRAYLNAAPGARPHIPVDRQAPLPAFERIAARYPVFRVTTDRTLP</sequence>
<accession>A0A919NHN7</accession>
<dbReference type="GO" id="GO:0016491">
    <property type="term" value="F:oxidoreductase activity"/>
    <property type="evidence" value="ECO:0007669"/>
    <property type="project" value="InterPro"/>
</dbReference>
<protein>
    <recommendedName>
        <fullName evidence="3">Nitroreductase family deazaflavin-dependent oxidoreductase</fullName>
    </recommendedName>
</protein>
<evidence type="ECO:0008006" key="3">
    <source>
        <dbReference type="Google" id="ProtNLM"/>
    </source>
</evidence>
<organism evidence="1 2">
    <name type="scientific">Paractinoplanes tereljensis</name>
    <dbReference type="NCBI Taxonomy" id="571912"/>
    <lineage>
        <taxon>Bacteria</taxon>
        <taxon>Bacillati</taxon>
        <taxon>Actinomycetota</taxon>
        <taxon>Actinomycetes</taxon>
        <taxon>Micromonosporales</taxon>
        <taxon>Micromonosporaceae</taxon>
        <taxon>Paractinoplanes</taxon>
    </lineage>
</organism>
<dbReference type="Pfam" id="PF04075">
    <property type="entry name" value="F420H2_quin_red"/>
    <property type="match status" value="1"/>
</dbReference>
<proteinExistence type="predicted"/>
<keyword evidence="2" id="KW-1185">Reference proteome</keyword>
<dbReference type="AlphaFoldDB" id="A0A919NHN7"/>
<dbReference type="InterPro" id="IPR004378">
    <property type="entry name" value="F420H2_quin_Rdtase"/>
</dbReference>